<dbReference type="Gene3D" id="3.20.20.100">
    <property type="entry name" value="NADP-dependent oxidoreductase domain"/>
    <property type="match status" value="1"/>
</dbReference>
<evidence type="ECO:0000256" key="1">
    <source>
        <dbReference type="ARBA" id="ARBA00007905"/>
    </source>
</evidence>
<dbReference type="InterPro" id="IPR018170">
    <property type="entry name" value="Aldo/ket_reductase_CS"/>
</dbReference>
<dbReference type="Pfam" id="PF00248">
    <property type="entry name" value="Aldo_ket_red"/>
    <property type="match status" value="1"/>
</dbReference>
<keyword evidence="3" id="KW-0560">Oxidoreductase</keyword>
<comment type="caution">
    <text evidence="5">The sequence shown here is derived from an EMBL/GenBank/DDBJ whole genome shotgun (WGS) entry which is preliminary data.</text>
</comment>
<organism evidence="5 6">
    <name type="scientific">Halobacillus campisalis</name>
    <dbReference type="NCBI Taxonomy" id="435909"/>
    <lineage>
        <taxon>Bacteria</taxon>
        <taxon>Bacillati</taxon>
        <taxon>Bacillota</taxon>
        <taxon>Bacilli</taxon>
        <taxon>Bacillales</taxon>
        <taxon>Bacillaceae</taxon>
        <taxon>Halobacillus</taxon>
    </lineage>
</organism>
<accession>A0ABW2K1V1</accession>
<dbReference type="PROSITE" id="PS00063">
    <property type="entry name" value="ALDOKETO_REDUCTASE_3"/>
    <property type="match status" value="1"/>
</dbReference>
<dbReference type="Proteomes" id="UP001596494">
    <property type="component" value="Unassembled WGS sequence"/>
</dbReference>
<evidence type="ECO:0000256" key="2">
    <source>
        <dbReference type="ARBA" id="ARBA00022857"/>
    </source>
</evidence>
<dbReference type="PROSITE" id="PS00798">
    <property type="entry name" value="ALDOKETO_REDUCTASE_1"/>
    <property type="match status" value="1"/>
</dbReference>
<dbReference type="InterPro" id="IPR023210">
    <property type="entry name" value="NADP_OxRdtase_dom"/>
</dbReference>
<comment type="similarity">
    <text evidence="1">Belongs to the aldo/keto reductase family.</text>
</comment>
<dbReference type="InterPro" id="IPR036812">
    <property type="entry name" value="NAD(P)_OxRdtase_dom_sf"/>
</dbReference>
<reference evidence="6" key="1">
    <citation type="journal article" date="2019" name="Int. J. Syst. Evol. Microbiol.">
        <title>The Global Catalogue of Microorganisms (GCM) 10K type strain sequencing project: providing services to taxonomists for standard genome sequencing and annotation.</title>
        <authorList>
            <consortium name="The Broad Institute Genomics Platform"/>
            <consortium name="The Broad Institute Genome Sequencing Center for Infectious Disease"/>
            <person name="Wu L."/>
            <person name="Ma J."/>
        </authorList>
    </citation>
    <scope>NUCLEOTIDE SEQUENCE [LARGE SCALE GENOMIC DNA]</scope>
    <source>
        <strain evidence="6">CCUG 73951</strain>
    </source>
</reference>
<evidence type="ECO:0000313" key="5">
    <source>
        <dbReference type="EMBL" id="MFC7320105.1"/>
    </source>
</evidence>
<dbReference type="PANTHER" id="PTHR43827:SF3">
    <property type="entry name" value="NADP-DEPENDENT OXIDOREDUCTASE DOMAIN-CONTAINING PROTEIN"/>
    <property type="match status" value="1"/>
</dbReference>
<dbReference type="PIRSF" id="PIRSF000097">
    <property type="entry name" value="AKR"/>
    <property type="match status" value="1"/>
</dbReference>
<protein>
    <submittedName>
        <fullName evidence="5">Aldo/keto reductase</fullName>
    </submittedName>
</protein>
<name>A0ABW2K1V1_9BACI</name>
<dbReference type="SUPFAM" id="SSF51430">
    <property type="entry name" value="NAD(P)-linked oxidoreductase"/>
    <property type="match status" value="1"/>
</dbReference>
<dbReference type="PRINTS" id="PR00069">
    <property type="entry name" value="ALDKETRDTASE"/>
</dbReference>
<evidence type="ECO:0000256" key="3">
    <source>
        <dbReference type="ARBA" id="ARBA00023002"/>
    </source>
</evidence>
<dbReference type="InterPro" id="IPR020471">
    <property type="entry name" value="AKR"/>
</dbReference>
<dbReference type="RefSeq" id="WP_289216760.1">
    <property type="nucleotide sequence ID" value="NZ_JAPVRC010000008.1"/>
</dbReference>
<proteinExistence type="inferred from homology"/>
<gene>
    <name evidence="5" type="ORF">ACFQMN_04385</name>
</gene>
<keyword evidence="6" id="KW-1185">Reference proteome</keyword>
<dbReference type="PANTHER" id="PTHR43827">
    <property type="entry name" value="2,5-DIKETO-D-GLUCONIC ACID REDUCTASE"/>
    <property type="match status" value="1"/>
</dbReference>
<dbReference type="PROSITE" id="PS00062">
    <property type="entry name" value="ALDOKETO_REDUCTASE_2"/>
    <property type="match status" value="1"/>
</dbReference>
<keyword evidence="2" id="KW-0521">NADP</keyword>
<sequence length="274" mass="31305">MDITSKVLLSNGVEMPLIGLGVYKVDGGGEVYETVKTALAAGYRHIDTASFYDNETGVGKAIQDSGIPREDIFLTTKVWNDEQGYEETLQAFERSLERLGVDYVDLYLIHWPVPNLFKETWKAFEKLYQEGKVKAIGVSNFTISHLSELLLNAKTVPMVNQVEFHPKLFQKELMEYCNENNIQLEAWSPLARGSYLKDPELEEIAGKYGKSTAQIILRWDVQHGIVTIPKSTKKERQIENADIFDFELTEKDMEQINELHANERVGSHPDHFNY</sequence>
<evidence type="ECO:0000259" key="4">
    <source>
        <dbReference type="Pfam" id="PF00248"/>
    </source>
</evidence>
<feature type="domain" description="NADP-dependent oxidoreductase" evidence="4">
    <location>
        <begin position="19"/>
        <end position="259"/>
    </location>
</feature>
<dbReference type="EMBL" id="JBHTBY010000003">
    <property type="protein sequence ID" value="MFC7320105.1"/>
    <property type="molecule type" value="Genomic_DNA"/>
</dbReference>
<evidence type="ECO:0000313" key="6">
    <source>
        <dbReference type="Proteomes" id="UP001596494"/>
    </source>
</evidence>